<organism evidence="2 3">
    <name type="scientific">Nonomuraea helvata</name>
    <dbReference type="NCBI Taxonomy" id="37484"/>
    <lineage>
        <taxon>Bacteria</taxon>
        <taxon>Bacillati</taxon>
        <taxon>Actinomycetota</taxon>
        <taxon>Actinomycetes</taxon>
        <taxon>Streptosporangiales</taxon>
        <taxon>Streptosporangiaceae</taxon>
        <taxon>Nonomuraea</taxon>
    </lineage>
</organism>
<feature type="transmembrane region" description="Helical" evidence="1">
    <location>
        <begin position="275"/>
        <end position="294"/>
    </location>
</feature>
<proteinExistence type="predicted"/>
<dbReference type="RefSeq" id="WP_344985119.1">
    <property type="nucleotide sequence ID" value="NZ_BAAAXV010000001.1"/>
</dbReference>
<keyword evidence="3" id="KW-1185">Reference proteome</keyword>
<sequence length="310" mass="33452">MLPWHRPLLLFAAAMAALSSIFLALVFVDGRTLDGLPLWIKPLKFTISFTLYAFTWAWLLSLRHRAGRVNWWAGTTLVVAGLGEVALIVFQAARGRHSHFNEATPLDRSIWIAMGVTIGLLMLANLVAAVFVIIERQADRVSTWTVRLGLVVSTFGIASGGLMVTSVPGQTWAEDFAGAHSVGVPDGGPGLPVVGWSTVGGDLRVPHFVGMHALQLLPLFALLLAALSARFAALRREEVRLRLVFIAGLAYGGLFLLILWQALRGQPLIRPDAATLAVLGVLVVTALGAAAVALRPKREPEREPERETAP</sequence>
<dbReference type="EMBL" id="JBHMBW010000012">
    <property type="protein sequence ID" value="MFB9624825.1"/>
    <property type="molecule type" value="Genomic_DNA"/>
</dbReference>
<feature type="transmembrane region" description="Helical" evidence="1">
    <location>
        <begin position="146"/>
        <end position="167"/>
    </location>
</feature>
<feature type="transmembrane region" description="Helical" evidence="1">
    <location>
        <begin position="243"/>
        <end position="263"/>
    </location>
</feature>
<feature type="transmembrane region" description="Helical" evidence="1">
    <location>
        <begin position="213"/>
        <end position="231"/>
    </location>
</feature>
<reference evidence="2 3" key="1">
    <citation type="submission" date="2024-09" db="EMBL/GenBank/DDBJ databases">
        <authorList>
            <person name="Sun Q."/>
            <person name="Mori K."/>
        </authorList>
    </citation>
    <scope>NUCLEOTIDE SEQUENCE [LARGE SCALE GENOMIC DNA]</scope>
    <source>
        <strain evidence="2 3">JCM 3143</strain>
    </source>
</reference>
<accession>A0ABV5RZH3</accession>
<name>A0ABV5RZH3_9ACTN</name>
<evidence type="ECO:0000313" key="3">
    <source>
        <dbReference type="Proteomes" id="UP001589532"/>
    </source>
</evidence>
<dbReference type="Proteomes" id="UP001589532">
    <property type="component" value="Unassembled WGS sequence"/>
</dbReference>
<evidence type="ECO:0000313" key="2">
    <source>
        <dbReference type="EMBL" id="MFB9624825.1"/>
    </source>
</evidence>
<feature type="transmembrane region" description="Helical" evidence="1">
    <location>
        <begin position="110"/>
        <end position="134"/>
    </location>
</feature>
<keyword evidence="1" id="KW-1133">Transmembrane helix</keyword>
<feature type="transmembrane region" description="Helical" evidence="1">
    <location>
        <begin position="43"/>
        <end position="62"/>
    </location>
</feature>
<evidence type="ECO:0000256" key="1">
    <source>
        <dbReference type="SAM" id="Phobius"/>
    </source>
</evidence>
<keyword evidence="1" id="KW-0472">Membrane</keyword>
<keyword evidence="1" id="KW-0812">Transmembrane</keyword>
<comment type="caution">
    <text evidence="2">The sequence shown here is derived from an EMBL/GenBank/DDBJ whole genome shotgun (WGS) entry which is preliminary data.</text>
</comment>
<gene>
    <name evidence="2" type="ORF">ACFFSA_17185</name>
</gene>
<protein>
    <submittedName>
        <fullName evidence="2">Uncharacterized protein</fullName>
    </submittedName>
</protein>
<feature type="transmembrane region" description="Helical" evidence="1">
    <location>
        <begin position="69"/>
        <end position="90"/>
    </location>
</feature>